<evidence type="ECO:0000256" key="3">
    <source>
        <dbReference type="ARBA" id="ARBA00022552"/>
    </source>
</evidence>
<comment type="subcellular location">
    <subcellularLocation>
        <location evidence="1">Nucleus</location>
        <location evidence="1">Nucleolus</location>
    </subcellularLocation>
</comment>
<accession>A0A0L7KQ42</accession>
<dbReference type="PROSITE" id="PS50294">
    <property type="entry name" value="WD_REPEATS_REGION"/>
    <property type="match status" value="1"/>
</dbReference>
<dbReference type="SMART" id="SM00320">
    <property type="entry name" value="WD40"/>
    <property type="match status" value="7"/>
</dbReference>
<dbReference type="Gene3D" id="2.130.10.10">
    <property type="entry name" value="YVTN repeat-like/Quinoprotein amine dehydrogenase"/>
    <property type="match status" value="3"/>
</dbReference>
<keyword evidence="3" id="KW-0698">rRNA processing</keyword>
<evidence type="ECO:0000256" key="6">
    <source>
        <dbReference type="ARBA" id="ARBA00023242"/>
    </source>
</evidence>
<name>A0A0L7KQ42_OPEBR</name>
<gene>
    <name evidence="10" type="ORF">OBRU01_23309</name>
</gene>
<evidence type="ECO:0000256" key="4">
    <source>
        <dbReference type="ARBA" id="ARBA00022574"/>
    </source>
</evidence>
<protein>
    <recommendedName>
        <fullName evidence="2">U3 small nucleolar RNA-associated protein 15 homolog</fullName>
    </recommendedName>
</protein>
<dbReference type="InterPro" id="IPR015943">
    <property type="entry name" value="WD40/YVTN_repeat-like_dom_sf"/>
</dbReference>
<evidence type="ECO:0000256" key="5">
    <source>
        <dbReference type="ARBA" id="ARBA00022737"/>
    </source>
</evidence>
<sequence length="530" mass="58678">MSQPSFPHKITNTTVFKKPASVLTQDAIYWRNLGSPVLIKEFGAIDYLDFSPVEPHYFAATCSARVQIYDPITKIVAKNINKFAQAAYGCTFRADGRLVVAGSEEGAVKLFDVASKKELRVFHGHSGPVHRTYFAKDQVSVLSFSDDKSAGVWDIATEKKVANYTEHTDYLRAGAPSPISSNIFASGSYDHTVKLFDSRTSDSVLTVNHGSPVEATLFLPSGGIFISAGGTEIKVWDIFNSGKLLANISQHHKTVTSLCLASNNSRLMSGSLDRHVKIYDIGTFKTIHNIDYPNAVLSMAISAKDDILAVGMIDGIISIRKRETLARQTGKKKGFYKFAPDNFGKERKTSSKIDTVVRGNNAKVMVPPHESHLRKMEFSKALSCVVVPSTLKHHPQIAAALMQEMLRRKVLHVAMEDLSESEIVYLVTFFRKYMGDSRFTRIIIDAANVFLDVYEQDINSFNRYVVSMYNKLLKMIKKEIRACNEICELEGALSMLLASAQVGADVDADIVSYSDITPSSNALKDMVIDV</sequence>
<dbReference type="InterPro" id="IPR036322">
    <property type="entry name" value="WD40_repeat_dom_sf"/>
</dbReference>
<dbReference type="SUPFAM" id="SSF50978">
    <property type="entry name" value="WD40 repeat-like"/>
    <property type="match status" value="1"/>
</dbReference>
<comment type="function">
    <text evidence="7">Ribosome biogenesis factor. Involved in nucleolar processing of pre-18S ribosomal RNA. Required for optimal pre-ribosomal RNA transcription by RNA polymerase I. Part of the small subunit (SSU) processome, first precursor of the small eukaryotic ribosomal subunit. During the assembly of the SSU processome in the nucleolus, many ribosome biogenesis factors, an RNA chaperone and ribosomal proteins associate with the nascent pre-rRNA and work in concert to generate RNA folding, modifications, rearrangements and cleavage as well as targeted degradation of pre-ribosomal RNA by the RNA exosome.</text>
</comment>
<dbReference type="PANTHER" id="PTHR19924">
    <property type="entry name" value="UTP15 U3 SMALL NUCLEOLAR RNA-ASSOCIATED PROTEIN 15 FAMILY MEMBER"/>
    <property type="match status" value="1"/>
</dbReference>
<keyword evidence="5" id="KW-0677">Repeat</keyword>
<dbReference type="Pfam" id="PF09384">
    <property type="entry name" value="UTP15_C"/>
    <property type="match status" value="1"/>
</dbReference>
<dbReference type="GO" id="GO:0005730">
    <property type="term" value="C:nucleolus"/>
    <property type="evidence" value="ECO:0007669"/>
    <property type="project" value="UniProtKB-SubCell"/>
</dbReference>
<evidence type="ECO:0000256" key="8">
    <source>
        <dbReference type="PROSITE-ProRule" id="PRU00221"/>
    </source>
</evidence>
<evidence type="ECO:0000259" key="9">
    <source>
        <dbReference type="Pfam" id="PF09384"/>
    </source>
</evidence>
<feature type="repeat" description="WD" evidence="8">
    <location>
        <begin position="122"/>
        <end position="163"/>
    </location>
</feature>
<dbReference type="Pfam" id="PF00400">
    <property type="entry name" value="WD40"/>
    <property type="match status" value="3"/>
</dbReference>
<feature type="repeat" description="WD" evidence="8">
    <location>
        <begin position="248"/>
        <end position="289"/>
    </location>
</feature>
<organism evidence="10 11">
    <name type="scientific">Operophtera brumata</name>
    <name type="common">Winter moth</name>
    <name type="synonym">Phalaena brumata</name>
    <dbReference type="NCBI Taxonomy" id="104452"/>
    <lineage>
        <taxon>Eukaryota</taxon>
        <taxon>Metazoa</taxon>
        <taxon>Ecdysozoa</taxon>
        <taxon>Arthropoda</taxon>
        <taxon>Hexapoda</taxon>
        <taxon>Insecta</taxon>
        <taxon>Pterygota</taxon>
        <taxon>Neoptera</taxon>
        <taxon>Endopterygota</taxon>
        <taxon>Lepidoptera</taxon>
        <taxon>Glossata</taxon>
        <taxon>Ditrysia</taxon>
        <taxon>Geometroidea</taxon>
        <taxon>Geometridae</taxon>
        <taxon>Larentiinae</taxon>
        <taxon>Operophtera</taxon>
    </lineage>
</organism>
<dbReference type="PROSITE" id="PS50082">
    <property type="entry name" value="WD_REPEATS_2"/>
    <property type="match status" value="2"/>
</dbReference>
<dbReference type="AlphaFoldDB" id="A0A0L7KQ42"/>
<feature type="domain" description="U3 small nucleolar RNA-associated protein 15 C-terminal" evidence="9">
    <location>
        <begin position="350"/>
        <end position="496"/>
    </location>
</feature>
<dbReference type="CDD" id="cd00200">
    <property type="entry name" value="WD40"/>
    <property type="match status" value="1"/>
</dbReference>
<dbReference type="PANTHER" id="PTHR19924:SF26">
    <property type="entry name" value="U3 SMALL NUCLEOLAR RNA-ASSOCIATED PROTEIN 15 HOMOLOG"/>
    <property type="match status" value="1"/>
</dbReference>
<keyword evidence="11" id="KW-1185">Reference proteome</keyword>
<evidence type="ECO:0000256" key="2">
    <source>
        <dbReference type="ARBA" id="ARBA00018260"/>
    </source>
</evidence>
<keyword evidence="4 8" id="KW-0853">WD repeat</keyword>
<dbReference type="OrthoDB" id="431715at2759"/>
<dbReference type="InterPro" id="IPR018983">
    <property type="entry name" value="U3_snoRNA-assocProt_15_C"/>
</dbReference>
<dbReference type="EMBL" id="JTDY01007593">
    <property type="protein sequence ID" value="KOB65094.1"/>
    <property type="molecule type" value="Genomic_DNA"/>
</dbReference>
<comment type="caution">
    <text evidence="10">The sequence shown here is derived from an EMBL/GenBank/DDBJ whole genome shotgun (WGS) entry which is preliminary data.</text>
</comment>
<dbReference type="Proteomes" id="UP000037510">
    <property type="component" value="Unassembled WGS sequence"/>
</dbReference>
<dbReference type="InterPro" id="IPR001680">
    <property type="entry name" value="WD40_rpt"/>
</dbReference>
<evidence type="ECO:0000313" key="11">
    <source>
        <dbReference type="Proteomes" id="UP000037510"/>
    </source>
</evidence>
<evidence type="ECO:0000256" key="1">
    <source>
        <dbReference type="ARBA" id="ARBA00004604"/>
    </source>
</evidence>
<evidence type="ECO:0000313" key="10">
    <source>
        <dbReference type="EMBL" id="KOB65094.1"/>
    </source>
</evidence>
<dbReference type="GO" id="GO:0006364">
    <property type="term" value="P:rRNA processing"/>
    <property type="evidence" value="ECO:0007669"/>
    <property type="project" value="UniProtKB-KW"/>
</dbReference>
<dbReference type="GO" id="GO:0045943">
    <property type="term" value="P:positive regulation of transcription by RNA polymerase I"/>
    <property type="evidence" value="ECO:0007669"/>
    <property type="project" value="TreeGrafter"/>
</dbReference>
<proteinExistence type="predicted"/>
<evidence type="ECO:0000256" key="7">
    <source>
        <dbReference type="ARBA" id="ARBA00045437"/>
    </source>
</evidence>
<dbReference type="STRING" id="104452.A0A0L7KQ42"/>
<reference evidence="10 11" key="1">
    <citation type="journal article" date="2015" name="Genome Biol. Evol.">
        <title>The genome of winter moth (Operophtera brumata) provides a genomic perspective on sexual dimorphism and phenology.</title>
        <authorList>
            <person name="Derks M.F."/>
            <person name="Smit S."/>
            <person name="Salis L."/>
            <person name="Schijlen E."/>
            <person name="Bossers A."/>
            <person name="Mateman C."/>
            <person name="Pijl A.S."/>
            <person name="de Ridder D."/>
            <person name="Groenen M.A."/>
            <person name="Visser M.E."/>
            <person name="Megens H.J."/>
        </authorList>
    </citation>
    <scope>NUCLEOTIDE SEQUENCE [LARGE SCALE GENOMIC DNA]</scope>
    <source>
        <strain evidence="10">WM2013NL</strain>
        <tissue evidence="10">Head and thorax</tissue>
    </source>
</reference>
<keyword evidence="6" id="KW-0539">Nucleus</keyword>